<reference evidence="2" key="1">
    <citation type="journal article" date="2019" name="Int. J. Syst. Evol. Microbiol.">
        <title>The Global Catalogue of Microorganisms (GCM) 10K type strain sequencing project: providing services to taxonomists for standard genome sequencing and annotation.</title>
        <authorList>
            <consortium name="The Broad Institute Genomics Platform"/>
            <consortium name="The Broad Institute Genome Sequencing Center for Infectious Disease"/>
            <person name="Wu L."/>
            <person name="Ma J."/>
        </authorList>
    </citation>
    <scope>NUCLEOTIDE SEQUENCE [LARGE SCALE GENOMIC DNA]</scope>
    <source>
        <strain evidence="2">CCM 8875</strain>
    </source>
</reference>
<gene>
    <name evidence="1" type="ORF">ACFQ5P_09355</name>
</gene>
<keyword evidence="2" id="KW-1185">Reference proteome</keyword>
<protein>
    <submittedName>
        <fullName evidence="1">Uncharacterized protein</fullName>
    </submittedName>
</protein>
<evidence type="ECO:0000313" key="2">
    <source>
        <dbReference type="Proteomes" id="UP001597302"/>
    </source>
</evidence>
<proteinExistence type="predicted"/>
<dbReference type="Proteomes" id="UP001597302">
    <property type="component" value="Unassembled WGS sequence"/>
</dbReference>
<sequence>MRRGAGLRRHILPMQPGDVAATASDTTLLQPLTGARRHIPVANGLGRYGDRFHGYCDIRHPDARQARPLSHHRGAA</sequence>
<organism evidence="1 2">
    <name type="scientific">Paracoccus nototheniae</name>
    <dbReference type="NCBI Taxonomy" id="2489002"/>
    <lineage>
        <taxon>Bacteria</taxon>
        <taxon>Pseudomonadati</taxon>
        <taxon>Pseudomonadota</taxon>
        <taxon>Alphaproteobacteria</taxon>
        <taxon>Rhodobacterales</taxon>
        <taxon>Paracoccaceae</taxon>
        <taxon>Paracoccus</taxon>
    </lineage>
</organism>
<accession>A0ABW4DUW8</accession>
<name>A0ABW4DUW8_9RHOB</name>
<comment type="caution">
    <text evidence="1">The sequence shown here is derived from an EMBL/GenBank/DDBJ whole genome shotgun (WGS) entry which is preliminary data.</text>
</comment>
<dbReference type="RefSeq" id="WP_131572815.1">
    <property type="nucleotide sequence ID" value="NZ_CBCSAJ010000004.1"/>
</dbReference>
<evidence type="ECO:0000313" key="1">
    <source>
        <dbReference type="EMBL" id="MFD1481502.1"/>
    </source>
</evidence>
<dbReference type="EMBL" id="JBHTOQ010000022">
    <property type="protein sequence ID" value="MFD1481502.1"/>
    <property type="molecule type" value="Genomic_DNA"/>
</dbReference>